<evidence type="ECO:0000256" key="6">
    <source>
        <dbReference type="SAM" id="Phobius"/>
    </source>
</evidence>
<evidence type="ECO:0000256" key="2">
    <source>
        <dbReference type="ARBA" id="ARBA00022475"/>
    </source>
</evidence>
<keyword evidence="5 6" id="KW-0472">Membrane</keyword>
<keyword evidence="3 6" id="KW-0812">Transmembrane</keyword>
<dbReference type="STRING" id="1280953.HOC_05009"/>
<feature type="transmembrane region" description="Helical" evidence="6">
    <location>
        <begin position="40"/>
        <end position="63"/>
    </location>
</feature>
<accession>A0A059GA93</accession>
<keyword evidence="2" id="KW-1003">Cell membrane</keyword>
<feature type="transmembrane region" description="Helical" evidence="6">
    <location>
        <begin position="151"/>
        <end position="176"/>
    </location>
</feature>
<dbReference type="EMBL" id="ARYL01000005">
    <property type="protein sequence ID" value="KDA03485.1"/>
    <property type="molecule type" value="Genomic_DNA"/>
</dbReference>
<feature type="transmembrane region" description="Helical" evidence="6">
    <location>
        <begin position="127"/>
        <end position="145"/>
    </location>
</feature>
<dbReference type="PANTHER" id="PTHR30086:SF19">
    <property type="entry name" value="THREONINE EFFLUX PROTEIN"/>
    <property type="match status" value="1"/>
</dbReference>
<dbReference type="PANTHER" id="PTHR30086">
    <property type="entry name" value="ARGININE EXPORTER PROTEIN ARGO"/>
    <property type="match status" value="1"/>
</dbReference>
<dbReference type="PATRIC" id="fig|1280953.3.peg.1008"/>
<feature type="transmembrane region" description="Helical" evidence="6">
    <location>
        <begin position="6"/>
        <end position="28"/>
    </location>
</feature>
<evidence type="ECO:0000256" key="5">
    <source>
        <dbReference type="ARBA" id="ARBA00023136"/>
    </source>
</evidence>
<keyword evidence="4 6" id="KW-1133">Transmembrane helix</keyword>
<dbReference type="GO" id="GO:0015171">
    <property type="term" value="F:amino acid transmembrane transporter activity"/>
    <property type="evidence" value="ECO:0007669"/>
    <property type="project" value="TreeGrafter"/>
</dbReference>
<dbReference type="RefSeq" id="WP_035536337.1">
    <property type="nucleotide sequence ID" value="NZ_ARYL01000005.1"/>
</dbReference>
<evidence type="ECO:0000256" key="4">
    <source>
        <dbReference type="ARBA" id="ARBA00022989"/>
    </source>
</evidence>
<protein>
    <submittedName>
        <fullName evidence="7">Lysine exporter protein LysE/YggA</fullName>
    </submittedName>
</protein>
<gene>
    <name evidence="7" type="ORF">HOC_05009</name>
</gene>
<proteinExistence type="predicted"/>
<sequence length="207" mass="21683">MDGVNYSLILLAALMVMASPGPATLAIAGASMASGRRQGLATALGVTTGSVMWSVLAAYGLGAVMVSNAWVFGILKYLGAAYLLFLAFKSAISATRPHKTEIVGIAQASFRAAYAKGLALHLTNPKAILFFGSLYSIGIPVGTPFQSLFTIIALLGLMAACIFLGYGIVFSSPAIVRGYTRMRRWFDGVFAVFFGAAALKILSTPVK</sequence>
<dbReference type="InterPro" id="IPR001123">
    <property type="entry name" value="LeuE-type"/>
</dbReference>
<comment type="caution">
    <text evidence="7">The sequence shown here is derived from an EMBL/GenBank/DDBJ whole genome shotgun (WGS) entry which is preliminary data.</text>
</comment>
<dbReference type="Pfam" id="PF01810">
    <property type="entry name" value="LysE"/>
    <property type="match status" value="1"/>
</dbReference>
<feature type="transmembrane region" description="Helical" evidence="6">
    <location>
        <begin position="69"/>
        <end position="88"/>
    </location>
</feature>
<evidence type="ECO:0000256" key="1">
    <source>
        <dbReference type="ARBA" id="ARBA00004651"/>
    </source>
</evidence>
<dbReference type="Proteomes" id="UP000024942">
    <property type="component" value="Unassembled WGS sequence"/>
</dbReference>
<dbReference type="AlphaFoldDB" id="A0A059GA93"/>
<name>A0A059GA93_9PROT</name>
<comment type="subcellular location">
    <subcellularLocation>
        <location evidence="1">Cell membrane</location>
        <topology evidence="1">Multi-pass membrane protein</topology>
    </subcellularLocation>
</comment>
<keyword evidence="8" id="KW-1185">Reference proteome</keyword>
<organism evidence="7 8">
    <name type="scientific">Hyphomonas oceanitis SCH89</name>
    <dbReference type="NCBI Taxonomy" id="1280953"/>
    <lineage>
        <taxon>Bacteria</taxon>
        <taxon>Pseudomonadati</taxon>
        <taxon>Pseudomonadota</taxon>
        <taxon>Alphaproteobacteria</taxon>
        <taxon>Hyphomonadales</taxon>
        <taxon>Hyphomonadaceae</taxon>
        <taxon>Hyphomonas</taxon>
    </lineage>
</organism>
<dbReference type="eggNOG" id="COG1280">
    <property type="taxonomic scope" value="Bacteria"/>
</dbReference>
<dbReference type="GO" id="GO:0005886">
    <property type="term" value="C:plasma membrane"/>
    <property type="evidence" value="ECO:0007669"/>
    <property type="project" value="UniProtKB-SubCell"/>
</dbReference>
<reference evidence="7 8" key="1">
    <citation type="journal article" date="2014" name="Antonie Van Leeuwenhoek">
        <title>Hyphomonas beringensis sp. nov. and Hyphomonas chukchiensis sp. nov., isolated from surface seawater of the Bering Sea and Chukchi Sea.</title>
        <authorList>
            <person name="Li C."/>
            <person name="Lai Q."/>
            <person name="Li G."/>
            <person name="Dong C."/>
            <person name="Wang J."/>
            <person name="Liao Y."/>
            <person name="Shao Z."/>
        </authorList>
    </citation>
    <scope>NUCLEOTIDE SEQUENCE [LARGE SCALE GENOMIC DNA]</scope>
    <source>
        <strain evidence="7 8">SCH89</strain>
    </source>
</reference>
<evidence type="ECO:0000256" key="3">
    <source>
        <dbReference type="ARBA" id="ARBA00022692"/>
    </source>
</evidence>
<evidence type="ECO:0000313" key="7">
    <source>
        <dbReference type="EMBL" id="KDA03485.1"/>
    </source>
</evidence>
<evidence type="ECO:0000313" key="8">
    <source>
        <dbReference type="Proteomes" id="UP000024942"/>
    </source>
</evidence>
<dbReference type="OrthoDB" id="9804822at2"/>
<feature type="transmembrane region" description="Helical" evidence="6">
    <location>
        <begin position="188"/>
        <end position="206"/>
    </location>
</feature>